<evidence type="ECO:0000313" key="2">
    <source>
        <dbReference type="EMBL" id="CAH1421471.1"/>
    </source>
</evidence>
<evidence type="ECO:0000256" key="1">
    <source>
        <dbReference type="SAM" id="MobiDB-lite"/>
    </source>
</evidence>
<sequence length="191" mass="22588">MHKVVSDHQPIVLPETRLGIFILVHIHWCSILLQVGKTLKHLMKHLKGLHYGLEQVAMNLKVEPTNFWWLYWLVGWWSMERETLQEYREIQYDVVLSHSCLLVVKRFCFTTVRLLPYRHLPHRRLVPSSSLSPSLPNSHHRRITNNFDNRNPSITTRRTKQKSQGDMEETVGIDLHTGPHTVYHRIANLHK</sequence>
<proteinExistence type="predicted"/>
<feature type="compositionally biased region" description="Polar residues" evidence="1">
    <location>
        <begin position="144"/>
        <end position="156"/>
    </location>
</feature>
<name>A0AAU9M7L1_9ASTR</name>
<dbReference type="Proteomes" id="UP001157418">
    <property type="component" value="Unassembled WGS sequence"/>
</dbReference>
<comment type="caution">
    <text evidence="2">The sequence shown here is derived from an EMBL/GenBank/DDBJ whole genome shotgun (WGS) entry which is preliminary data.</text>
</comment>
<dbReference type="AlphaFoldDB" id="A0AAU9M7L1"/>
<accession>A0AAU9M7L1</accession>
<organism evidence="2 3">
    <name type="scientific">Lactuca virosa</name>
    <dbReference type="NCBI Taxonomy" id="75947"/>
    <lineage>
        <taxon>Eukaryota</taxon>
        <taxon>Viridiplantae</taxon>
        <taxon>Streptophyta</taxon>
        <taxon>Embryophyta</taxon>
        <taxon>Tracheophyta</taxon>
        <taxon>Spermatophyta</taxon>
        <taxon>Magnoliopsida</taxon>
        <taxon>eudicotyledons</taxon>
        <taxon>Gunneridae</taxon>
        <taxon>Pentapetalae</taxon>
        <taxon>asterids</taxon>
        <taxon>campanulids</taxon>
        <taxon>Asterales</taxon>
        <taxon>Asteraceae</taxon>
        <taxon>Cichorioideae</taxon>
        <taxon>Cichorieae</taxon>
        <taxon>Lactucinae</taxon>
        <taxon>Lactuca</taxon>
    </lineage>
</organism>
<dbReference type="EMBL" id="CAKMRJ010001112">
    <property type="protein sequence ID" value="CAH1421471.1"/>
    <property type="molecule type" value="Genomic_DNA"/>
</dbReference>
<gene>
    <name evidence="2" type="ORF">LVIROSA_LOCUS8870</name>
</gene>
<keyword evidence="3" id="KW-1185">Reference proteome</keyword>
<feature type="region of interest" description="Disordered" evidence="1">
    <location>
        <begin position="131"/>
        <end position="167"/>
    </location>
</feature>
<reference evidence="2 3" key="1">
    <citation type="submission" date="2022-01" db="EMBL/GenBank/DDBJ databases">
        <authorList>
            <person name="Xiong W."/>
            <person name="Schranz E."/>
        </authorList>
    </citation>
    <scope>NUCLEOTIDE SEQUENCE [LARGE SCALE GENOMIC DNA]</scope>
</reference>
<protein>
    <submittedName>
        <fullName evidence="2">Uncharacterized protein</fullName>
    </submittedName>
</protein>
<evidence type="ECO:0000313" key="3">
    <source>
        <dbReference type="Proteomes" id="UP001157418"/>
    </source>
</evidence>